<keyword evidence="1" id="KW-0812">Transmembrane</keyword>
<accession>A0ABY6V3Y5</accession>
<name>A0ABY6V3Y5_BIOOC</name>
<dbReference type="Proteomes" id="UP000766486">
    <property type="component" value="Unassembled WGS sequence"/>
</dbReference>
<organism evidence="2 3">
    <name type="scientific">Bionectria ochroleuca</name>
    <name type="common">Gliocladium roseum</name>
    <dbReference type="NCBI Taxonomy" id="29856"/>
    <lineage>
        <taxon>Eukaryota</taxon>
        <taxon>Fungi</taxon>
        <taxon>Dikarya</taxon>
        <taxon>Ascomycota</taxon>
        <taxon>Pezizomycotina</taxon>
        <taxon>Sordariomycetes</taxon>
        <taxon>Hypocreomycetidae</taxon>
        <taxon>Hypocreales</taxon>
        <taxon>Bionectriaceae</taxon>
        <taxon>Clonostachys</taxon>
    </lineage>
</organism>
<evidence type="ECO:0000256" key="1">
    <source>
        <dbReference type="SAM" id="Phobius"/>
    </source>
</evidence>
<keyword evidence="1" id="KW-1133">Transmembrane helix</keyword>
<proteinExistence type="predicted"/>
<sequence length="119" mass="13064">MVTKLQAHIHHNQNFAFIAFAGAFLGLCTGLLWTGLGAVMMSYHITDEYKGATSLDSGSFSTLVLSWDLWYVLTVSSGGGCCSADEVDLKFHAKKKIFVRMEVLKAPRIQPQSMPPTSH</sequence>
<keyword evidence="1" id="KW-0472">Membrane</keyword>
<evidence type="ECO:0008006" key="4">
    <source>
        <dbReference type="Google" id="ProtNLM"/>
    </source>
</evidence>
<feature type="transmembrane region" description="Helical" evidence="1">
    <location>
        <begin position="15"/>
        <end position="40"/>
    </location>
</feature>
<evidence type="ECO:0000313" key="3">
    <source>
        <dbReference type="Proteomes" id="UP000766486"/>
    </source>
</evidence>
<keyword evidence="3" id="KW-1185">Reference proteome</keyword>
<protein>
    <recommendedName>
        <fullName evidence="4">DUF4203 domain-containing protein</fullName>
    </recommendedName>
</protein>
<evidence type="ECO:0000313" key="2">
    <source>
        <dbReference type="EMBL" id="VUC37154.1"/>
    </source>
</evidence>
<reference evidence="2 3" key="1">
    <citation type="submission" date="2019-06" db="EMBL/GenBank/DDBJ databases">
        <authorList>
            <person name="Broberg M."/>
        </authorList>
    </citation>
    <scope>NUCLEOTIDE SEQUENCE [LARGE SCALE GENOMIC DNA]</scope>
</reference>
<dbReference type="EMBL" id="CABFNS010000936">
    <property type="protein sequence ID" value="VUC37154.1"/>
    <property type="molecule type" value="Genomic_DNA"/>
</dbReference>
<comment type="caution">
    <text evidence="2">The sequence shown here is derived from an EMBL/GenBank/DDBJ whole genome shotgun (WGS) entry which is preliminary data.</text>
</comment>
<gene>
    <name evidence="2" type="ORF">CLO192961_LOCUS462920</name>
</gene>